<comment type="caution">
    <text evidence="1">The sequence shown here is derived from an EMBL/GenBank/DDBJ whole genome shotgun (WGS) entry which is preliminary data.</text>
</comment>
<reference evidence="1" key="1">
    <citation type="submission" date="2021-01" db="EMBL/GenBank/DDBJ databases">
        <authorList>
            <person name="Kaushik A."/>
        </authorList>
    </citation>
    <scope>NUCLEOTIDE SEQUENCE</scope>
    <source>
        <strain evidence="1">Type strain: AG8-Rh-89/</strain>
    </source>
</reference>
<organism evidence="1 2">
    <name type="scientific">Rhizoctonia solani</name>
    <dbReference type="NCBI Taxonomy" id="456999"/>
    <lineage>
        <taxon>Eukaryota</taxon>
        <taxon>Fungi</taxon>
        <taxon>Dikarya</taxon>
        <taxon>Basidiomycota</taxon>
        <taxon>Agaricomycotina</taxon>
        <taxon>Agaricomycetes</taxon>
        <taxon>Cantharellales</taxon>
        <taxon>Ceratobasidiaceae</taxon>
        <taxon>Rhizoctonia</taxon>
    </lineage>
</organism>
<proteinExistence type="predicted"/>
<dbReference type="EMBL" id="CAJMWZ010000516">
    <property type="protein sequence ID" value="CAE6420514.1"/>
    <property type="molecule type" value="Genomic_DNA"/>
</dbReference>
<evidence type="ECO:0000313" key="2">
    <source>
        <dbReference type="Proteomes" id="UP000663850"/>
    </source>
</evidence>
<protein>
    <submittedName>
        <fullName evidence="1">Uncharacterized protein</fullName>
    </submittedName>
</protein>
<name>A0A8H2XBD5_9AGAM</name>
<accession>A0A8H2XBD5</accession>
<dbReference type="AlphaFoldDB" id="A0A8H2XBD5"/>
<gene>
    <name evidence="1" type="ORF">RDB_LOCUS9377</name>
</gene>
<sequence>FLVADSFEITDDFQYCDDLLTINATKDEIEDSFDRLAVLHLYGIFPLWSSAAYHNLVDLRLLSTDEWSRIREAELVAILKASPGLRILHFELIIIDPTPPAEGVTVVLPDLQVVNVAAFGGVMQLYPSDLLRLLSPGTKPLRLSLEGYNIQEKSVLTQVESFFARSRVVNLYIQSVLPPLNLLLRHSVDLDHVVINRIETGTHAEYNPEWLKVDRFASLPRLKSLYVTRSTMLEHEFRSLLECCPDGTVLSNCRIGRRDMSRCFAESDILAISQAFPAVKLTDHALYPEEGPTADWDILD</sequence>
<evidence type="ECO:0000313" key="1">
    <source>
        <dbReference type="EMBL" id="CAE6420514.1"/>
    </source>
</evidence>
<feature type="non-terminal residue" evidence="1">
    <location>
        <position position="1"/>
    </location>
</feature>
<dbReference type="Proteomes" id="UP000663850">
    <property type="component" value="Unassembled WGS sequence"/>
</dbReference>